<dbReference type="PANTHER" id="PTHR10983">
    <property type="entry name" value="1-ACYLGLYCEROL-3-PHOSPHATE ACYLTRANSFERASE-RELATED"/>
    <property type="match status" value="1"/>
</dbReference>
<proteinExistence type="predicted"/>
<dbReference type="AlphaFoldDB" id="A0A1C7N4D7"/>
<feature type="transmembrane region" description="Helical" evidence="1">
    <location>
        <begin position="15"/>
        <end position="35"/>
    </location>
</feature>
<keyword evidence="1" id="KW-0472">Membrane</keyword>
<dbReference type="GO" id="GO:0016746">
    <property type="term" value="F:acyltransferase activity"/>
    <property type="evidence" value="ECO:0007669"/>
    <property type="project" value="InterPro"/>
</dbReference>
<evidence type="ECO:0000256" key="1">
    <source>
        <dbReference type="SAM" id="Phobius"/>
    </source>
</evidence>
<dbReference type="GO" id="GO:0005783">
    <property type="term" value="C:endoplasmic reticulum"/>
    <property type="evidence" value="ECO:0007669"/>
    <property type="project" value="TreeGrafter"/>
</dbReference>
<dbReference type="Proteomes" id="UP000093000">
    <property type="component" value="Unassembled WGS sequence"/>
</dbReference>
<evidence type="ECO:0000313" key="4">
    <source>
        <dbReference type="Proteomes" id="UP000093000"/>
    </source>
</evidence>
<dbReference type="PANTHER" id="PTHR10983:SF16">
    <property type="entry name" value="LYSOCARDIOLIPIN ACYLTRANSFERASE 1"/>
    <property type="match status" value="1"/>
</dbReference>
<feature type="domain" description="Phospholipid/glycerol acyltransferase" evidence="2">
    <location>
        <begin position="114"/>
        <end position="159"/>
    </location>
</feature>
<reference evidence="3 4" key="1">
    <citation type="submission" date="2016-03" db="EMBL/GenBank/DDBJ databases">
        <title>Choanephora cucurbitarum.</title>
        <authorList>
            <person name="Min B."/>
            <person name="Park H."/>
            <person name="Park J.-H."/>
            <person name="Shin H.-D."/>
            <person name="Choi I.-G."/>
        </authorList>
    </citation>
    <scope>NUCLEOTIDE SEQUENCE [LARGE SCALE GENOMIC DNA]</scope>
    <source>
        <strain evidence="3 4">KUS-F28377</strain>
    </source>
</reference>
<dbReference type="GO" id="GO:0036149">
    <property type="term" value="P:phosphatidylinositol acyl-chain remodeling"/>
    <property type="evidence" value="ECO:0007669"/>
    <property type="project" value="TreeGrafter"/>
</dbReference>
<name>A0A1C7N4D7_9FUNG</name>
<dbReference type="OrthoDB" id="189226at2759"/>
<sequence length="160" mass="18616">MNAIRSVYNGLGCSILLWGHSTLLVAIQWLSVFIWPFSTQWYYKFHAHLMRQWAQNLFQVMHMFAPGELVITFDKSCTEGDSLFVEPEESQEALLERILTRNKYGEVIGVSFPEKLIMIANHQIYADWIYIWFLAYLSKAHGALKIMLKYSLSLVPVYGM</sequence>
<accession>A0A1C7N4D7</accession>
<organism evidence="3 4">
    <name type="scientific">Choanephora cucurbitarum</name>
    <dbReference type="NCBI Taxonomy" id="101091"/>
    <lineage>
        <taxon>Eukaryota</taxon>
        <taxon>Fungi</taxon>
        <taxon>Fungi incertae sedis</taxon>
        <taxon>Mucoromycota</taxon>
        <taxon>Mucoromycotina</taxon>
        <taxon>Mucoromycetes</taxon>
        <taxon>Mucorales</taxon>
        <taxon>Mucorineae</taxon>
        <taxon>Choanephoraceae</taxon>
        <taxon>Choanephoroideae</taxon>
        <taxon>Choanephora</taxon>
    </lineage>
</organism>
<dbReference type="STRING" id="101091.A0A1C7N4D7"/>
<dbReference type="Pfam" id="PF01553">
    <property type="entry name" value="Acyltransferase"/>
    <property type="match status" value="1"/>
</dbReference>
<comment type="caution">
    <text evidence="3">The sequence shown here is derived from an EMBL/GenBank/DDBJ whole genome shotgun (WGS) entry which is preliminary data.</text>
</comment>
<keyword evidence="1" id="KW-1133">Transmembrane helix</keyword>
<protein>
    <recommendedName>
        <fullName evidence="2">Phospholipid/glycerol acyltransferase domain-containing protein</fullName>
    </recommendedName>
</protein>
<dbReference type="InParanoid" id="A0A1C7N4D7"/>
<dbReference type="EMBL" id="LUGH01000644">
    <property type="protein sequence ID" value="OBZ83536.1"/>
    <property type="molecule type" value="Genomic_DNA"/>
</dbReference>
<keyword evidence="4" id="KW-1185">Reference proteome</keyword>
<evidence type="ECO:0000313" key="3">
    <source>
        <dbReference type="EMBL" id="OBZ83536.1"/>
    </source>
</evidence>
<evidence type="ECO:0000259" key="2">
    <source>
        <dbReference type="Pfam" id="PF01553"/>
    </source>
</evidence>
<keyword evidence="1" id="KW-0812">Transmembrane</keyword>
<dbReference type="InterPro" id="IPR002123">
    <property type="entry name" value="Plipid/glycerol_acylTrfase"/>
</dbReference>
<gene>
    <name evidence="3" type="ORF">A0J61_08414</name>
</gene>